<keyword evidence="9" id="KW-1185">Reference proteome</keyword>
<dbReference type="Proteomes" id="UP000654075">
    <property type="component" value="Unassembled WGS sequence"/>
</dbReference>
<keyword evidence="3 5" id="KW-0697">Rotamase</keyword>
<dbReference type="EC" id="5.2.1.8" evidence="2 5"/>
<evidence type="ECO:0000256" key="5">
    <source>
        <dbReference type="PROSITE-ProRule" id="PRU00277"/>
    </source>
</evidence>
<gene>
    <name evidence="8" type="ORF">PGLA1383_LOCUS35450</name>
</gene>
<evidence type="ECO:0000256" key="6">
    <source>
        <dbReference type="SAM" id="SignalP"/>
    </source>
</evidence>
<dbReference type="InterPro" id="IPR046357">
    <property type="entry name" value="PPIase_dom_sf"/>
</dbReference>
<dbReference type="PROSITE" id="PS50059">
    <property type="entry name" value="FKBP_PPIASE"/>
    <property type="match status" value="1"/>
</dbReference>
<name>A0A813FYC4_POLGL</name>
<evidence type="ECO:0000259" key="7">
    <source>
        <dbReference type="PROSITE" id="PS50059"/>
    </source>
</evidence>
<feature type="signal peptide" evidence="6">
    <location>
        <begin position="1"/>
        <end position="23"/>
    </location>
</feature>
<evidence type="ECO:0000313" key="9">
    <source>
        <dbReference type="Proteomes" id="UP000654075"/>
    </source>
</evidence>
<comment type="caution">
    <text evidence="8">The sequence shown here is derived from an EMBL/GenBank/DDBJ whole genome shotgun (WGS) entry which is preliminary data.</text>
</comment>
<evidence type="ECO:0000256" key="3">
    <source>
        <dbReference type="ARBA" id="ARBA00023110"/>
    </source>
</evidence>
<dbReference type="GO" id="GO:0003755">
    <property type="term" value="F:peptidyl-prolyl cis-trans isomerase activity"/>
    <property type="evidence" value="ECO:0007669"/>
    <property type="project" value="UniProtKB-KW"/>
</dbReference>
<accession>A0A813FYC4</accession>
<keyword evidence="4 5" id="KW-0413">Isomerase</keyword>
<dbReference type="PANTHER" id="PTHR43811">
    <property type="entry name" value="FKBP-TYPE PEPTIDYL-PROLYL CIS-TRANS ISOMERASE FKPA"/>
    <property type="match status" value="1"/>
</dbReference>
<evidence type="ECO:0000313" key="8">
    <source>
        <dbReference type="EMBL" id="CAE8617793.1"/>
    </source>
</evidence>
<feature type="non-terminal residue" evidence="8">
    <location>
        <position position="193"/>
    </location>
</feature>
<feature type="domain" description="PPIase FKBP-type" evidence="7">
    <location>
        <begin position="126"/>
        <end position="193"/>
    </location>
</feature>
<feature type="chain" id="PRO_5032276041" description="peptidylprolyl isomerase" evidence="6">
    <location>
        <begin position="24"/>
        <end position="193"/>
    </location>
</feature>
<dbReference type="EMBL" id="CAJNNV010026284">
    <property type="protein sequence ID" value="CAE8617793.1"/>
    <property type="molecule type" value="Genomic_DNA"/>
</dbReference>
<dbReference type="AlphaFoldDB" id="A0A813FYC4"/>
<reference evidence="8" key="1">
    <citation type="submission" date="2021-02" db="EMBL/GenBank/DDBJ databases">
        <authorList>
            <person name="Dougan E. K."/>
            <person name="Rhodes N."/>
            <person name="Thang M."/>
            <person name="Chan C."/>
        </authorList>
    </citation>
    <scope>NUCLEOTIDE SEQUENCE</scope>
</reference>
<organism evidence="8 9">
    <name type="scientific">Polarella glacialis</name>
    <name type="common">Dinoflagellate</name>
    <dbReference type="NCBI Taxonomy" id="89957"/>
    <lineage>
        <taxon>Eukaryota</taxon>
        <taxon>Sar</taxon>
        <taxon>Alveolata</taxon>
        <taxon>Dinophyceae</taxon>
        <taxon>Suessiales</taxon>
        <taxon>Suessiaceae</taxon>
        <taxon>Polarella</taxon>
    </lineage>
</organism>
<evidence type="ECO:0000256" key="2">
    <source>
        <dbReference type="ARBA" id="ARBA00013194"/>
    </source>
</evidence>
<dbReference type="PANTHER" id="PTHR43811:SF19">
    <property type="entry name" value="39 KDA FK506-BINDING NUCLEAR PROTEIN"/>
    <property type="match status" value="1"/>
</dbReference>
<keyword evidence="6" id="KW-0732">Signal</keyword>
<evidence type="ECO:0000256" key="1">
    <source>
        <dbReference type="ARBA" id="ARBA00000971"/>
    </source>
</evidence>
<dbReference type="InterPro" id="IPR001179">
    <property type="entry name" value="PPIase_FKBP_dom"/>
</dbReference>
<sequence length="193" mass="20062">MARRPGHLLLAGAAAWICVVVLPRDRFGSSFVEPSSAASSPQHLKSEGAQGSLRVSRADAVRWASVLAVGLGGAAPSTGAVGSLALLTGVTKPWGKRPDGGDDELHTGGVEWEDIKVGTGALAKIGDIVAINMRVSATIKEKEIVIEDTNGKSKDFRFGVGQMIPGMDEGIFGMRTGGVRKMRIPGNLAFGAK</sequence>
<comment type="catalytic activity">
    <reaction evidence="1 5">
        <text>[protein]-peptidylproline (omega=180) = [protein]-peptidylproline (omega=0)</text>
        <dbReference type="Rhea" id="RHEA:16237"/>
        <dbReference type="Rhea" id="RHEA-COMP:10747"/>
        <dbReference type="Rhea" id="RHEA-COMP:10748"/>
        <dbReference type="ChEBI" id="CHEBI:83833"/>
        <dbReference type="ChEBI" id="CHEBI:83834"/>
        <dbReference type="EC" id="5.2.1.8"/>
    </reaction>
</comment>
<dbReference type="SUPFAM" id="SSF54534">
    <property type="entry name" value="FKBP-like"/>
    <property type="match status" value="1"/>
</dbReference>
<dbReference type="Gene3D" id="3.10.50.40">
    <property type="match status" value="1"/>
</dbReference>
<dbReference type="Pfam" id="PF00254">
    <property type="entry name" value="FKBP_C"/>
    <property type="match status" value="1"/>
</dbReference>
<evidence type="ECO:0000256" key="4">
    <source>
        <dbReference type="ARBA" id="ARBA00023235"/>
    </source>
</evidence>
<dbReference type="OrthoDB" id="1902587at2759"/>
<protein>
    <recommendedName>
        <fullName evidence="2 5">peptidylprolyl isomerase</fullName>
        <ecNumber evidence="2 5">5.2.1.8</ecNumber>
    </recommendedName>
</protein>
<proteinExistence type="predicted"/>